<dbReference type="InterPro" id="IPR005388">
    <property type="entry name" value="G2A_lysphc_rcpt"/>
</dbReference>
<dbReference type="GO" id="GO:0004930">
    <property type="term" value="F:G protein-coupled receptor activity"/>
    <property type="evidence" value="ECO:0007669"/>
    <property type="project" value="UniProtKB-KW"/>
</dbReference>
<dbReference type="Gene3D" id="1.20.1070.10">
    <property type="entry name" value="Rhodopsin 7-helix transmembrane proteins"/>
    <property type="match status" value="1"/>
</dbReference>
<keyword evidence="4 12" id="KW-0812">Transmembrane</keyword>
<evidence type="ECO:0000256" key="4">
    <source>
        <dbReference type="ARBA" id="ARBA00022692"/>
    </source>
</evidence>
<evidence type="ECO:0000256" key="6">
    <source>
        <dbReference type="ARBA" id="ARBA00023040"/>
    </source>
</evidence>
<evidence type="ECO:0000256" key="3">
    <source>
        <dbReference type="ARBA" id="ARBA00022475"/>
    </source>
</evidence>
<keyword evidence="8" id="KW-1015">Disulfide bond</keyword>
<accession>A0A643CF47</accession>
<comment type="similarity">
    <text evidence="2 12">Belongs to the G-protein coupled receptor 1 family.</text>
</comment>
<dbReference type="InterPro" id="IPR017452">
    <property type="entry name" value="GPCR_Rhodpsn_7TM"/>
</dbReference>
<feature type="transmembrane region" description="Helical" evidence="14">
    <location>
        <begin position="65"/>
        <end position="87"/>
    </location>
</feature>
<evidence type="ECO:0000256" key="2">
    <source>
        <dbReference type="ARBA" id="ARBA00010663"/>
    </source>
</evidence>
<evidence type="ECO:0000256" key="8">
    <source>
        <dbReference type="ARBA" id="ARBA00023157"/>
    </source>
</evidence>
<dbReference type="FunFam" id="1.20.1070.10:FF:000065">
    <property type="entry name" value="G-protein coupled receptor 4"/>
    <property type="match status" value="1"/>
</dbReference>
<feature type="transmembrane region" description="Helical" evidence="14">
    <location>
        <begin position="231"/>
        <end position="260"/>
    </location>
</feature>
<proteinExistence type="inferred from homology"/>
<dbReference type="Pfam" id="PF00001">
    <property type="entry name" value="7tm_1"/>
    <property type="match status" value="1"/>
</dbReference>
<name>A0A643CF47_BALPH</name>
<dbReference type="OrthoDB" id="8953154at2759"/>
<keyword evidence="6 12" id="KW-0297">G-protein coupled receptor</keyword>
<evidence type="ECO:0000256" key="7">
    <source>
        <dbReference type="ARBA" id="ARBA00023136"/>
    </source>
</evidence>
<dbReference type="GO" id="GO:0000082">
    <property type="term" value="P:G1/S transition of mitotic cell cycle"/>
    <property type="evidence" value="ECO:0007669"/>
    <property type="project" value="TreeGrafter"/>
</dbReference>
<comment type="subcellular location">
    <subcellularLocation>
        <location evidence="1">Cell membrane</location>
        <topology evidence="1">Multi-pass membrane protein</topology>
    </subcellularLocation>
</comment>
<keyword evidence="10" id="KW-0325">Glycoprotein</keyword>
<evidence type="ECO:0000256" key="11">
    <source>
        <dbReference type="ARBA" id="ARBA00023224"/>
    </source>
</evidence>
<dbReference type="GO" id="GO:0005886">
    <property type="term" value="C:plasma membrane"/>
    <property type="evidence" value="ECO:0007669"/>
    <property type="project" value="UniProtKB-SubCell"/>
</dbReference>
<feature type="region of interest" description="Disordered" evidence="13">
    <location>
        <begin position="498"/>
        <end position="540"/>
    </location>
</feature>
<keyword evidence="5 14" id="KW-1133">Transmembrane helix</keyword>
<evidence type="ECO:0000256" key="1">
    <source>
        <dbReference type="ARBA" id="ARBA00004651"/>
    </source>
</evidence>
<dbReference type="InterPro" id="IPR000276">
    <property type="entry name" value="GPCR_Rhodpsn"/>
</dbReference>
<evidence type="ECO:0000313" key="16">
    <source>
        <dbReference type="EMBL" id="KAB0398856.1"/>
    </source>
</evidence>
<evidence type="ECO:0000256" key="10">
    <source>
        <dbReference type="ARBA" id="ARBA00023180"/>
    </source>
</evidence>
<reference evidence="16 17" key="1">
    <citation type="journal article" date="2019" name="PLoS ONE">
        <title>Genomic analyses reveal an absence of contemporary introgressive admixture between fin whales and blue whales, despite known hybrids.</title>
        <authorList>
            <person name="Westbury M.V."/>
            <person name="Petersen B."/>
            <person name="Lorenzen E.D."/>
        </authorList>
    </citation>
    <scope>NUCLEOTIDE SEQUENCE [LARGE SCALE GENOMIC DNA]</scope>
    <source>
        <strain evidence="16">FinWhale-01</strain>
    </source>
</reference>
<feature type="non-terminal residue" evidence="16">
    <location>
        <position position="1"/>
    </location>
</feature>
<dbReference type="EMBL" id="SGJD01001680">
    <property type="protein sequence ID" value="KAB0398856.1"/>
    <property type="molecule type" value="Genomic_DNA"/>
</dbReference>
<dbReference type="GO" id="GO:0010972">
    <property type="term" value="P:negative regulation of G2/M transition of mitotic cell cycle"/>
    <property type="evidence" value="ECO:0007669"/>
    <property type="project" value="TreeGrafter"/>
</dbReference>
<keyword evidence="3" id="KW-1003">Cell membrane</keyword>
<keyword evidence="17" id="KW-1185">Reference proteome</keyword>
<feature type="transmembrane region" description="Helical" evidence="14">
    <location>
        <begin position="31"/>
        <end position="53"/>
    </location>
</feature>
<keyword evidence="11 12" id="KW-0807">Transducer</keyword>
<dbReference type="PRINTS" id="PR01563">
    <property type="entry name" value="G2ARECEPTOR"/>
</dbReference>
<protein>
    <recommendedName>
        <fullName evidence="15">G-protein coupled receptors family 1 profile domain-containing protein</fullName>
    </recommendedName>
</protein>
<feature type="transmembrane region" description="Helical" evidence="14">
    <location>
        <begin position="107"/>
        <end position="136"/>
    </location>
</feature>
<dbReference type="AlphaFoldDB" id="A0A643CF47"/>
<keyword evidence="7 14" id="KW-0472">Membrane</keyword>
<sequence length="540" mass="59165">NATPVTSPLPGALSTGVSPQNCTVPFNDSRVFLVTVYSTVCTLGLPANCLTAWLTLLQARQGHVLAVYLFCLALCELLYISTLPLWVVYIQNGHRWPLGPRACKVTAYVFFCNLYVSILFLCCISCDRFLAVVYALETRGRRHRKTAILVSVSVFVLVGLVHYPVFQMEEKETCFETLPMDREIAGYYYTRFAVGFAVPLSVIAFTNQRIFRSIKLSTSLSAAQKAKVKRLAVAVVTIFLFCFAPYHLVLLGKAIAFSYYKGDTDPVCAFEINLYTVSVVFLSLATVNSVADPIIYVLATEVSRQEGVEKVVHEDRRRQAHVFEGFRGSTIAHIAHKRLRLPQACPPTRATAGRRRLRSPLWMTRHRFLVLGASAPWGSQPPRLFHWERKPHKGGGRTPRVRASLPAAGRARGRQEGLFWLALSAVSAPQGRRQRPCDRLVLLAAGTGRACGEEWSPDPPPTPRRSAPVTVHLAVTVTNPHAASSAVLGKVPGIRNPSLGLSLQPPHLANRPPGPSLHPSLSGSVTGPGVSAPYASISVT</sequence>
<dbReference type="PRINTS" id="PR00237">
    <property type="entry name" value="GPCRRHODOPSN"/>
</dbReference>
<dbReference type="Proteomes" id="UP000437017">
    <property type="component" value="Unassembled WGS sequence"/>
</dbReference>
<feature type="transmembrane region" description="Helical" evidence="14">
    <location>
        <begin position="148"/>
        <end position="166"/>
    </location>
</feature>
<evidence type="ECO:0000256" key="9">
    <source>
        <dbReference type="ARBA" id="ARBA00023170"/>
    </source>
</evidence>
<feature type="non-terminal residue" evidence="16">
    <location>
        <position position="540"/>
    </location>
</feature>
<dbReference type="SUPFAM" id="SSF81321">
    <property type="entry name" value="Family A G protein-coupled receptor-like"/>
    <property type="match status" value="1"/>
</dbReference>
<organism evidence="16 17">
    <name type="scientific">Balaenoptera physalus</name>
    <name type="common">Fin whale</name>
    <name type="synonym">Balaena physalus</name>
    <dbReference type="NCBI Taxonomy" id="9770"/>
    <lineage>
        <taxon>Eukaryota</taxon>
        <taxon>Metazoa</taxon>
        <taxon>Chordata</taxon>
        <taxon>Craniata</taxon>
        <taxon>Vertebrata</taxon>
        <taxon>Euteleostomi</taxon>
        <taxon>Mammalia</taxon>
        <taxon>Eutheria</taxon>
        <taxon>Laurasiatheria</taxon>
        <taxon>Artiodactyla</taxon>
        <taxon>Whippomorpha</taxon>
        <taxon>Cetacea</taxon>
        <taxon>Mysticeti</taxon>
        <taxon>Balaenopteridae</taxon>
        <taxon>Balaenoptera</taxon>
    </lineage>
</organism>
<dbReference type="PROSITE" id="PS00237">
    <property type="entry name" value="G_PROTEIN_RECEP_F1_1"/>
    <property type="match status" value="1"/>
</dbReference>
<evidence type="ECO:0000256" key="13">
    <source>
        <dbReference type="SAM" id="MobiDB-lite"/>
    </source>
</evidence>
<evidence type="ECO:0000256" key="12">
    <source>
        <dbReference type="RuleBase" id="RU000688"/>
    </source>
</evidence>
<feature type="domain" description="G-protein coupled receptors family 1 profile" evidence="15">
    <location>
        <begin position="47"/>
        <end position="296"/>
    </location>
</feature>
<dbReference type="PANTHER" id="PTHR24234">
    <property type="entry name" value="LYSOPHOSPHATIDIC ACID RECEPTOR 5/SPHINGOSYLPHOSPHORYLCHOLINE RECEPTOR"/>
    <property type="match status" value="1"/>
</dbReference>
<gene>
    <name evidence="16" type="ORF">E2I00_006050</name>
</gene>
<evidence type="ECO:0000259" key="15">
    <source>
        <dbReference type="PROSITE" id="PS50262"/>
    </source>
</evidence>
<evidence type="ECO:0000313" key="17">
    <source>
        <dbReference type="Proteomes" id="UP000437017"/>
    </source>
</evidence>
<dbReference type="PANTHER" id="PTHR24234:SF7">
    <property type="entry name" value="G-PROTEIN COUPLED RECEPTOR 132-RELATED"/>
    <property type="match status" value="1"/>
</dbReference>
<evidence type="ECO:0000256" key="5">
    <source>
        <dbReference type="ARBA" id="ARBA00022989"/>
    </source>
</evidence>
<dbReference type="PROSITE" id="PS50262">
    <property type="entry name" value="G_PROTEIN_RECEP_F1_2"/>
    <property type="match status" value="1"/>
</dbReference>
<feature type="transmembrane region" description="Helical" evidence="14">
    <location>
        <begin position="186"/>
        <end position="205"/>
    </location>
</feature>
<keyword evidence="9 12" id="KW-0675">Receptor</keyword>
<comment type="caution">
    <text evidence="16">The sequence shown here is derived from an EMBL/GenBank/DDBJ whole genome shotgun (WGS) entry which is preliminary data.</text>
</comment>
<evidence type="ECO:0000256" key="14">
    <source>
        <dbReference type="SAM" id="Phobius"/>
    </source>
</evidence>